<organism evidence="4 5">
    <name type="scientific">Clavibacter michiganensis</name>
    <dbReference type="NCBI Taxonomy" id="28447"/>
    <lineage>
        <taxon>Bacteria</taxon>
        <taxon>Bacillati</taxon>
        <taxon>Actinomycetota</taxon>
        <taxon>Actinomycetes</taxon>
        <taxon>Micrococcales</taxon>
        <taxon>Microbacteriaceae</taxon>
        <taxon>Clavibacter</taxon>
    </lineage>
</organism>
<comment type="caution">
    <text evidence="4">The sequence shown here is derived from an EMBL/GenBank/DDBJ whole genome shotgun (WGS) entry which is preliminary data.</text>
</comment>
<dbReference type="SMART" id="SM00530">
    <property type="entry name" value="HTH_XRE"/>
    <property type="match status" value="1"/>
</dbReference>
<feature type="transmembrane region" description="Helical" evidence="2">
    <location>
        <begin position="92"/>
        <end position="111"/>
    </location>
</feature>
<feature type="compositionally biased region" description="Basic residues" evidence="1">
    <location>
        <begin position="151"/>
        <end position="160"/>
    </location>
</feature>
<feature type="domain" description="HTH cro/C1-type" evidence="3">
    <location>
        <begin position="6"/>
        <end position="59"/>
    </location>
</feature>
<dbReference type="PROSITE" id="PS50943">
    <property type="entry name" value="HTH_CROC1"/>
    <property type="match status" value="1"/>
</dbReference>
<dbReference type="CDD" id="cd00093">
    <property type="entry name" value="HTH_XRE"/>
    <property type="match status" value="1"/>
</dbReference>
<gene>
    <name evidence="4" type="ORF">C5E16_05680</name>
</gene>
<evidence type="ECO:0000313" key="5">
    <source>
        <dbReference type="Proteomes" id="UP000239241"/>
    </source>
</evidence>
<accession>A0A2S5VVK0</accession>
<name>A0A2S5VVK0_9MICO</name>
<evidence type="ECO:0000313" key="4">
    <source>
        <dbReference type="EMBL" id="PPF68879.1"/>
    </source>
</evidence>
<dbReference type="Gene3D" id="1.10.260.40">
    <property type="entry name" value="lambda repressor-like DNA-binding domains"/>
    <property type="match status" value="1"/>
</dbReference>
<keyword evidence="2" id="KW-0812">Transmembrane</keyword>
<dbReference type="Pfam" id="PF01381">
    <property type="entry name" value="HTH_3"/>
    <property type="match status" value="1"/>
</dbReference>
<feature type="region of interest" description="Disordered" evidence="1">
    <location>
        <begin position="148"/>
        <end position="188"/>
    </location>
</feature>
<proteinExistence type="predicted"/>
<dbReference type="Proteomes" id="UP000239241">
    <property type="component" value="Unassembled WGS sequence"/>
</dbReference>
<feature type="transmembrane region" description="Helical" evidence="2">
    <location>
        <begin position="117"/>
        <end position="136"/>
    </location>
</feature>
<dbReference type="AlphaFoldDB" id="A0A2S5VVK0"/>
<dbReference type="InterPro" id="IPR010982">
    <property type="entry name" value="Lambda_DNA-bd_dom_sf"/>
</dbReference>
<sequence length="188" mass="20785">MNTTRIIELRQAQGWTQERLATESGVGVRTVQRLEAGEDASLETLSLVAEALRVPVRDLFSIIDDADLTSRVDSLEARASEQQAARDRTTRAWLLLYVGIGVVLTLVAFTIPNGLALFLAYWLGGTLIAVALRRLLLEPRLDARYPLSRSTRTRRQRRREQRAAERVAGSAHPDGTAEDVAPAPARIS</sequence>
<dbReference type="SUPFAM" id="SSF47413">
    <property type="entry name" value="lambda repressor-like DNA-binding domains"/>
    <property type="match status" value="1"/>
</dbReference>
<reference evidence="4 5" key="1">
    <citation type="submission" date="2018-02" db="EMBL/GenBank/DDBJ databases">
        <title>Bacteriophage NCPPB3778 and a type I-E CRISPR drive the evolution of the US Biological Select Agent, Rathayibacter toxicus.</title>
        <authorList>
            <person name="Davis E.W.II."/>
            <person name="Tabima J.F."/>
            <person name="Weisberg A.J."/>
            <person name="Lopes L.D."/>
            <person name="Wiseman M.S."/>
            <person name="Wiseman M.S."/>
            <person name="Pupko T."/>
            <person name="Belcher M.S."/>
            <person name="Sechler A.J."/>
            <person name="Tancos M.A."/>
            <person name="Schroeder B.K."/>
            <person name="Murray T.D."/>
            <person name="Luster D.G."/>
            <person name="Schneider W.L."/>
            <person name="Rogers E."/>
            <person name="Andreote F.D."/>
            <person name="Grunwald N.J."/>
            <person name="Putnam M.L."/>
            <person name="Chang J.H."/>
        </authorList>
    </citation>
    <scope>NUCLEOTIDE SEQUENCE [LARGE SCALE GENOMIC DNA]</scope>
    <source>
        <strain evidence="4 5">AY1B3</strain>
    </source>
</reference>
<evidence type="ECO:0000259" key="3">
    <source>
        <dbReference type="PROSITE" id="PS50943"/>
    </source>
</evidence>
<evidence type="ECO:0000256" key="1">
    <source>
        <dbReference type="SAM" id="MobiDB-lite"/>
    </source>
</evidence>
<evidence type="ECO:0000256" key="2">
    <source>
        <dbReference type="SAM" id="Phobius"/>
    </source>
</evidence>
<dbReference type="RefSeq" id="WP_104289958.1">
    <property type="nucleotide sequence ID" value="NZ_PSXY01000007.1"/>
</dbReference>
<dbReference type="GO" id="GO:0003677">
    <property type="term" value="F:DNA binding"/>
    <property type="evidence" value="ECO:0007669"/>
    <property type="project" value="InterPro"/>
</dbReference>
<keyword evidence="2" id="KW-0472">Membrane</keyword>
<protein>
    <submittedName>
        <fullName evidence="4">XRE family transcriptional regulator</fullName>
    </submittedName>
</protein>
<keyword evidence="2" id="KW-1133">Transmembrane helix</keyword>
<dbReference type="EMBL" id="PSXY01000007">
    <property type="protein sequence ID" value="PPF68879.1"/>
    <property type="molecule type" value="Genomic_DNA"/>
</dbReference>
<dbReference type="InterPro" id="IPR001387">
    <property type="entry name" value="Cro/C1-type_HTH"/>
</dbReference>